<feature type="DNA-binding region" description="HMG box" evidence="1">
    <location>
        <begin position="22"/>
        <end position="88"/>
    </location>
</feature>
<dbReference type="Proteomes" id="UP000436088">
    <property type="component" value="Unassembled WGS sequence"/>
</dbReference>
<protein>
    <recommendedName>
        <fullName evidence="2">HMG box domain-containing protein</fullName>
    </recommendedName>
</protein>
<organism evidence="3 4">
    <name type="scientific">Hibiscus syriacus</name>
    <name type="common">Rose of Sharon</name>
    <dbReference type="NCBI Taxonomy" id="106335"/>
    <lineage>
        <taxon>Eukaryota</taxon>
        <taxon>Viridiplantae</taxon>
        <taxon>Streptophyta</taxon>
        <taxon>Embryophyta</taxon>
        <taxon>Tracheophyta</taxon>
        <taxon>Spermatophyta</taxon>
        <taxon>Magnoliopsida</taxon>
        <taxon>eudicotyledons</taxon>
        <taxon>Gunneridae</taxon>
        <taxon>Pentapetalae</taxon>
        <taxon>rosids</taxon>
        <taxon>malvids</taxon>
        <taxon>Malvales</taxon>
        <taxon>Malvaceae</taxon>
        <taxon>Malvoideae</taxon>
        <taxon>Hibiscus</taxon>
    </lineage>
</organism>
<dbReference type="Gene3D" id="1.10.30.10">
    <property type="entry name" value="High mobility group box domain"/>
    <property type="match status" value="1"/>
</dbReference>
<dbReference type="GO" id="GO:0003677">
    <property type="term" value="F:DNA binding"/>
    <property type="evidence" value="ECO:0007669"/>
    <property type="project" value="UniProtKB-UniRule"/>
</dbReference>
<sequence>MKSKDLGIVGGKDDFEIEVESRKQPKGGYMYFYMTECQRMKEAGKHIGSVKNDVLEKWNSMSDAEKEPYIAQSKMDSEEYKEWRKAHEKKIFIKLLNTSKGSTYSEGIVLILDEAI</sequence>
<gene>
    <name evidence="3" type="ORF">F3Y22_tig00112305pilonHSYRG00136</name>
</gene>
<dbReference type="InterPro" id="IPR009071">
    <property type="entry name" value="HMG_box_dom"/>
</dbReference>
<evidence type="ECO:0000313" key="4">
    <source>
        <dbReference type="Proteomes" id="UP000436088"/>
    </source>
</evidence>
<evidence type="ECO:0000256" key="1">
    <source>
        <dbReference type="PROSITE-ProRule" id="PRU00267"/>
    </source>
</evidence>
<evidence type="ECO:0000259" key="2">
    <source>
        <dbReference type="PROSITE" id="PS50118"/>
    </source>
</evidence>
<dbReference type="GO" id="GO:0005634">
    <property type="term" value="C:nucleus"/>
    <property type="evidence" value="ECO:0007669"/>
    <property type="project" value="UniProtKB-UniRule"/>
</dbReference>
<dbReference type="PROSITE" id="PS50118">
    <property type="entry name" value="HMG_BOX_2"/>
    <property type="match status" value="1"/>
</dbReference>
<keyword evidence="1" id="KW-0238">DNA-binding</keyword>
<comment type="caution">
    <text evidence="3">The sequence shown here is derived from an EMBL/GenBank/DDBJ whole genome shotgun (WGS) entry which is preliminary data.</text>
</comment>
<dbReference type="AlphaFoldDB" id="A0A6A2Y9N9"/>
<name>A0A6A2Y9N9_HIBSY</name>
<accession>A0A6A2Y9N9</accession>
<keyword evidence="4" id="KW-1185">Reference proteome</keyword>
<proteinExistence type="predicted"/>
<reference evidence="3" key="1">
    <citation type="submission" date="2019-09" db="EMBL/GenBank/DDBJ databases">
        <title>Draft genome information of white flower Hibiscus syriacus.</title>
        <authorList>
            <person name="Kim Y.-M."/>
        </authorList>
    </citation>
    <scope>NUCLEOTIDE SEQUENCE [LARGE SCALE GENOMIC DNA]</scope>
    <source>
        <strain evidence="3">YM2019G1</strain>
    </source>
</reference>
<dbReference type="EMBL" id="VEPZ02001548">
    <property type="protein sequence ID" value="KAE8668497.1"/>
    <property type="molecule type" value="Genomic_DNA"/>
</dbReference>
<dbReference type="Pfam" id="PF00505">
    <property type="entry name" value="HMG_box"/>
    <property type="match status" value="1"/>
</dbReference>
<keyword evidence="1" id="KW-0539">Nucleus</keyword>
<dbReference type="InterPro" id="IPR036910">
    <property type="entry name" value="HMG_box_dom_sf"/>
</dbReference>
<evidence type="ECO:0000313" key="3">
    <source>
        <dbReference type="EMBL" id="KAE8668497.1"/>
    </source>
</evidence>
<dbReference type="SUPFAM" id="SSF47095">
    <property type="entry name" value="HMG-box"/>
    <property type="match status" value="1"/>
</dbReference>
<feature type="domain" description="HMG box" evidence="2">
    <location>
        <begin position="22"/>
        <end position="88"/>
    </location>
</feature>